<organism evidence="1 2">
    <name type="scientific">Paracoccus lichenicola</name>
    <dbReference type="NCBI Taxonomy" id="2665644"/>
    <lineage>
        <taxon>Bacteria</taxon>
        <taxon>Pseudomonadati</taxon>
        <taxon>Pseudomonadota</taxon>
        <taxon>Alphaproteobacteria</taxon>
        <taxon>Rhodobacterales</taxon>
        <taxon>Paracoccaceae</taxon>
        <taxon>Paracoccus</taxon>
    </lineage>
</organism>
<reference evidence="1 2" key="1">
    <citation type="submission" date="2019-11" db="EMBL/GenBank/DDBJ databases">
        <authorList>
            <person name="Lang L."/>
        </authorList>
    </citation>
    <scope>NUCLEOTIDE SEQUENCE [LARGE SCALE GENOMIC DNA]</scope>
    <source>
        <strain evidence="1 2">YIM 132242</strain>
    </source>
</reference>
<sequence length="121" mass="13549">MSTEQKRPADVVSVAGLQDVLDSGWHLHVVCRKAPELRGYQWHGSWYLVAANPETDDWVVLVTARERQRAKNEGRSPTRSTKDIEFREIKTASGLISLLTEFGFRNVGIPTETGSSVILAR</sequence>
<dbReference type="RefSeq" id="WP_154765783.1">
    <property type="nucleotide sequence ID" value="NZ_WMBT01000013.1"/>
</dbReference>
<accession>A0A6L6HRC2</accession>
<dbReference type="Proteomes" id="UP000481417">
    <property type="component" value="Unassembled WGS sequence"/>
</dbReference>
<proteinExistence type="predicted"/>
<keyword evidence="2" id="KW-1185">Reference proteome</keyword>
<gene>
    <name evidence="1" type="ORF">GIY56_15550</name>
</gene>
<dbReference type="EMBL" id="WMBT01000013">
    <property type="protein sequence ID" value="MTE01704.1"/>
    <property type="molecule type" value="Genomic_DNA"/>
</dbReference>
<protein>
    <submittedName>
        <fullName evidence="1">Uncharacterized protein</fullName>
    </submittedName>
</protein>
<comment type="caution">
    <text evidence="1">The sequence shown here is derived from an EMBL/GenBank/DDBJ whole genome shotgun (WGS) entry which is preliminary data.</text>
</comment>
<dbReference type="AlphaFoldDB" id="A0A6L6HRC2"/>
<name>A0A6L6HRC2_9RHOB</name>
<evidence type="ECO:0000313" key="1">
    <source>
        <dbReference type="EMBL" id="MTE01704.1"/>
    </source>
</evidence>
<evidence type="ECO:0000313" key="2">
    <source>
        <dbReference type="Proteomes" id="UP000481417"/>
    </source>
</evidence>